<feature type="transmembrane region" description="Helical" evidence="1">
    <location>
        <begin position="63"/>
        <end position="84"/>
    </location>
</feature>
<feature type="transmembrane region" description="Helical" evidence="1">
    <location>
        <begin position="20"/>
        <end position="42"/>
    </location>
</feature>
<dbReference type="OrthoDB" id="118729at2"/>
<sequence length="229" mass="24918">MDELETDDPQSDDQSPEDFFFTAVLFESALGAVAILLGWLLGPDTRAAIPEIDLAWPIDWESLQPIGIGLGYGLIATIPMLVAIDGLRRLPWEPVRKLERLSDDGVIQSLLQLRASEMIVISLCAGIGEELLFRGWLMPWLSRGWTAVQPAEISAPMAMAVGLVGSSIAFGLVHPLTKLYIVVATVMGFYFGGLLIWSGNLLVPITAHAAYDTVQLLMTARSARKLQTA</sequence>
<accession>A0A5C6EII1</accession>
<dbReference type="GO" id="GO:0004175">
    <property type="term" value="F:endopeptidase activity"/>
    <property type="evidence" value="ECO:0007669"/>
    <property type="project" value="UniProtKB-ARBA"/>
</dbReference>
<dbReference type="EMBL" id="SJPX01000004">
    <property type="protein sequence ID" value="TWU49553.1"/>
    <property type="molecule type" value="Genomic_DNA"/>
</dbReference>
<gene>
    <name evidence="3" type="ORF">Poly59_41700</name>
</gene>
<name>A0A5C6EII1_9BACT</name>
<dbReference type="Pfam" id="PF02517">
    <property type="entry name" value="Rce1-like"/>
    <property type="match status" value="1"/>
</dbReference>
<dbReference type="RefSeq" id="WP_146535791.1">
    <property type="nucleotide sequence ID" value="NZ_SJPX01000004.1"/>
</dbReference>
<dbReference type="InterPro" id="IPR003675">
    <property type="entry name" value="Rce1/LyrA-like_dom"/>
</dbReference>
<protein>
    <submittedName>
        <fullName evidence="3">CAAX amino terminal protease self-immunity</fullName>
    </submittedName>
</protein>
<keyword evidence="3" id="KW-0645">Protease</keyword>
<keyword evidence="1" id="KW-0812">Transmembrane</keyword>
<dbReference type="GO" id="GO:0006508">
    <property type="term" value="P:proteolysis"/>
    <property type="evidence" value="ECO:0007669"/>
    <property type="project" value="UniProtKB-KW"/>
</dbReference>
<keyword evidence="4" id="KW-1185">Reference proteome</keyword>
<evidence type="ECO:0000313" key="3">
    <source>
        <dbReference type="EMBL" id="TWU49553.1"/>
    </source>
</evidence>
<organism evidence="3 4">
    <name type="scientific">Rubripirellula reticaptiva</name>
    <dbReference type="NCBI Taxonomy" id="2528013"/>
    <lineage>
        <taxon>Bacteria</taxon>
        <taxon>Pseudomonadati</taxon>
        <taxon>Planctomycetota</taxon>
        <taxon>Planctomycetia</taxon>
        <taxon>Pirellulales</taxon>
        <taxon>Pirellulaceae</taxon>
        <taxon>Rubripirellula</taxon>
    </lineage>
</organism>
<dbReference type="PANTHER" id="PTHR43592">
    <property type="entry name" value="CAAX AMINO TERMINAL PROTEASE"/>
    <property type="match status" value="1"/>
</dbReference>
<evidence type="ECO:0000313" key="4">
    <source>
        <dbReference type="Proteomes" id="UP000317977"/>
    </source>
</evidence>
<evidence type="ECO:0000259" key="2">
    <source>
        <dbReference type="Pfam" id="PF02517"/>
    </source>
</evidence>
<feature type="domain" description="CAAX prenyl protease 2/Lysostaphin resistance protein A-like" evidence="2">
    <location>
        <begin position="117"/>
        <end position="213"/>
    </location>
</feature>
<dbReference type="GO" id="GO:0080120">
    <property type="term" value="P:CAAX-box protein maturation"/>
    <property type="evidence" value="ECO:0007669"/>
    <property type="project" value="UniProtKB-ARBA"/>
</dbReference>
<keyword evidence="3" id="KW-0378">Hydrolase</keyword>
<feature type="transmembrane region" description="Helical" evidence="1">
    <location>
        <begin position="179"/>
        <end position="197"/>
    </location>
</feature>
<feature type="transmembrane region" description="Helical" evidence="1">
    <location>
        <begin position="153"/>
        <end position="173"/>
    </location>
</feature>
<dbReference type="AlphaFoldDB" id="A0A5C6EII1"/>
<reference evidence="3 4" key="1">
    <citation type="submission" date="2019-02" db="EMBL/GenBank/DDBJ databases">
        <title>Deep-cultivation of Planctomycetes and their phenomic and genomic characterization uncovers novel biology.</title>
        <authorList>
            <person name="Wiegand S."/>
            <person name="Jogler M."/>
            <person name="Boedeker C."/>
            <person name="Pinto D."/>
            <person name="Vollmers J."/>
            <person name="Rivas-Marin E."/>
            <person name="Kohn T."/>
            <person name="Peeters S.H."/>
            <person name="Heuer A."/>
            <person name="Rast P."/>
            <person name="Oberbeckmann S."/>
            <person name="Bunk B."/>
            <person name="Jeske O."/>
            <person name="Meyerdierks A."/>
            <person name="Storesund J.E."/>
            <person name="Kallscheuer N."/>
            <person name="Luecker S."/>
            <person name="Lage O.M."/>
            <person name="Pohl T."/>
            <person name="Merkel B.J."/>
            <person name="Hornburger P."/>
            <person name="Mueller R.-W."/>
            <person name="Bruemmer F."/>
            <person name="Labrenz M."/>
            <person name="Spormann A.M."/>
            <person name="Op Den Camp H."/>
            <person name="Overmann J."/>
            <person name="Amann R."/>
            <person name="Jetten M.S.M."/>
            <person name="Mascher T."/>
            <person name="Medema M.H."/>
            <person name="Devos D.P."/>
            <person name="Kaster A.-K."/>
            <person name="Ovreas L."/>
            <person name="Rohde M."/>
            <person name="Galperin M.Y."/>
            <person name="Jogler C."/>
        </authorList>
    </citation>
    <scope>NUCLEOTIDE SEQUENCE [LARGE SCALE GENOMIC DNA]</scope>
    <source>
        <strain evidence="3 4">Poly59</strain>
    </source>
</reference>
<comment type="caution">
    <text evidence="3">The sequence shown here is derived from an EMBL/GenBank/DDBJ whole genome shotgun (WGS) entry which is preliminary data.</text>
</comment>
<proteinExistence type="predicted"/>
<dbReference type="Proteomes" id="UP000317977">
    <property type="component" value="Unassembled WGS sequence"/>
</dbReference>
<keyword evidence="1" id="KW-1133">Transmembrane helix</keyword>
<dbReference type="PANTHER" id="PTHR43592:SF15">
    <property type="entry name" value="CAAX AMINO TERMINAL PROTEASE FAMILY PROTEIN"/>
    <property type="match status" value="1"/>
</dbReference>
<keyword evidence="1" id="KW-0472">Membrane</keyword>
<evidence type="ECO:0000256" key="1">
    <source>
        <dbReference type="SAM" id="Phobius"/>
    </source>
</evidence>